<evidence type="ECO:0000313" key="1">
    <source>
        <dbReference type="EMBL" id="KAF2831376.1"/>
    </source>
</evidence>
<reference evidence="1" key="1">
    <citation type="journal article" date="2020" name="Stud. Mycol.">
        <title>101 Dothideomycetes genomes: a test case for predicting lifestyles and emergence of pathogens.</title>
        <authorList>
            <person name="Haridas S."/>
            <person name="Albert R."/>
            <person name="Binder M."/>
            <person name="Bloem J."/>
            <person name="Labutti K."/>
            <person name="Salamov A."/>
            <person name="Andreopoulos B."/>
            <person name="Baker S."/>
            <person name="Barry K."/>
            <person name="Bills G."/>
            <person name="Bluhm B."/>
            <person name="Cannon C."/>
            <person name="Castanera R."/>
            <person name="Culley D."/>
            <person name="Daum C."/>
            <person name="Ezra D."/>
            <person name="Gonzalez J."/>
            <person name="Henrissat B."/>
            <person name="Kuo A."/>
            <person name="Liang C."/>
            <person name="Lipzen A."/>
            <person name="Lutzoni F."/>
            <person name="Magnuson J."/>
            <person name="Mondo S."/>
            <person name="Nolan M."/>
            <person name="Ohm R."/>
            <person name="Pangilinan J."/>
            <person name="Park H.-J."/>
            <person name="Ramirez L."/>
            <person name="Alfaro M."/>
            <person name="Sun H."/>
            <person name="Tritt A."/>
            <person name="Yoshinaga Y."/>
            <person name="Zwiers L.-H."/>
            <person name="Turgeon B."/>
            <person name="Goodwin S."/>
            <person name="Spatafora J."/>
            <person name="Crous P."/>
            <person name="Grigoriev I."/>
        </authorList>
    </citation>
    <scope>NUCLEOTIDE SEQUENCE</scope>
    <source>
        <strain evidence="1">CBS 113818</strain>
    </source>
</reference>
<gene>
    <name evidence="1" type="ORF">CC86DRAFT_138645</name>
</gene>
<proteinExistence type="predicted"/>
<accession>A0A6A7ADS9</accession>
<dbReference type="AlphaFoldDB" id="A0A6A7ADS9"/>
<keyword evidence="2" id="KW-1185">Reference proteome</keyword>
<protein>
    <submittedName>
        <fullName evidence="1">Uncharacterized protein</fullName>
    </submittedName>
</protein>
<sequence>MRALSAGRSEFRCEPFAASRSLSSLRRRCESARLGSGRAFLSFVLARRHQSQGREMPSKRVRLSTQLRFCRL</sequence>
<evidence type="ECO:0000313" key="2">
    <source>
        <dbReference type="Proteomes" id="UP000799424"/>
    </source>
</evidence>
<dbReference type="EMBL" id="MU006218">
    <property type="protein sequence ID" value="KAF2831376.1"/>
    <property type="molecule type" value="Genomic_DNA"/>
</dbReference>
<name>A0A6A7ADS9_9PLEO</name>
<organism evidence="1 2">
    <name type="scientific">Ophiobolus disseminans</name>
    <dbReference type="NCBI Taxonomy" id="1469910"/>
    <lineage>
        <taxon>Eukaryota</taxon>
        <taxon>Fungi</taxon>
        <taxon>Dikarya</taxon>
        <taxon>Ascomycota</taxon>
        <taxon>Pezizomycotina</taxon>
        <taxon>Dothideomycetes</taxon>
        <taxon>Pleosporomycetidae</taxon>
        <taxon>Pleosporales</taxon>
        <taxon>Pleosporineae</taxon>
        <taxon>Phaeosphaeriaceae</taxon>
        <taxon>Ophiobolus</taxon>
    </lineage>
</organism>
<dbReference type="Proteomes" id="UP000799424">
    <property type="component" value="Unassembled WGS sequence"/>
</dbReference>